<dbReference type="SUPFAM" id="SSF46689">
    <property type="entry name" value="Homeodomain-like"/>
    <property type="match status" value="1"/>
</dbReference>
<dbReference type="GO" id="GO:0000976">
    <property type="term" value="F:transcription cis-regulatory region binding"/>
    <property type="evidence" value="ECO:0007669"/>
    <property type="project" value="TreeGrafter"/>
</dbReference>
<dbReference type="Pfam" id="PF00440">
    <property type="entry name" value="TetR_N"/>
    <property type="match status" value="1"/>
</dbReference>
<dbReference type="PANTHER" id="PTHR30055">
    <property type="entry name" value="HTH-TYPE TRANSCRIPTIONAL REGULATOR RUTR"/>
    <property type="match status" value="1"/>
</dbReference>
<dbReference type="Pfam" id="PF13977">
    <property type="entry name" value="TetR_C_6"/>
    <property type="match status" value="1"/>
</dbReference>
<dbReference type="EMBL" id="NKYE01000002">
    <property type="protein sequence ID" value="OZM74377.1"/>
    <property type="molecule type" value="Genomic_DNA"/>
</dbReference>
<dbReference type="InterPro" id="IPR009057">
    <property type="entry name" value="Homeodomain-like_sf"/>
</dbReference>
<dbReference type="InterPro" id="IPR050109">
    <property type="entry name" value="HTH-type_TetR-like_transc_reg"/>
</dbReference>
<protein>
    <submittedName>
        <fullName evidence="7">TetR family transcriptional regulator</fullName>
    </submittedName>
</protein>
<dbReference type="InterPro" id="IPR001647">
    <property type="entry name" value="HTH_TetR"/>
</dbReference>
<keyword evidence="2" id="KW-0805">Transcription regulation</keyword>
<evidence type="ECO:0000256" key="3">
    <source>
        <dbReference type="ARBA" id="ARBA00023125"/>
    </source>
</evidence>
<evidence type="ECO:0000313" key="8">
    <source>
        <dbReference type="Proteomes" id="UP000242444"/>
    </source>
</evidence>
<dbReference type="OrthoDB" id="9816296at2"/>
<dbReference type="Gene3D" id="1.10.357.10">
    <property type="entry name" value="Tetracycline Repressor, domain 2"/>
    <property type="match status" value="1"/>
</dbReference>
<sequence length="204" mass="22369">MPKHVDHDTRRARIAEALLSLTAREGLEAVSLRHVAAEAGLSMGAVQHYFHTKDDMLVFALEHQSAERERRITDLVRSAHAPTVRSVLRTCLTEVLPTTEQSRSEWLVSVAFFIRALSEPAVAAVLAEGAPKVIGFFTELLCRDRDAGVLRPGADPHEESVVLWSLVDSQCAAIITGERTADAALSTMDYYLDGLYIGESVPMS</sequence>
<evidence type="ECO:0000256" key="4">
    <source>
        <dbReference type="ARBA" id="ARBA00023163"/>
    </source>
</evidence>
<dbReference type="SUPFAM" id="SSF48498">
    <property type="entry name" value="Tetracyclin repressor-like, C-terminal domain"/>
    <property type="match status" value="1"/>
</dbReference>
<evidence type="ECO:0000259" key="6">
    <source>
        <dbReference type="PROSITE" id="PS50977"/>
    </source>
</evidence>
<keyword evidence="3 5" id="KW-0238">DNA-binding</keyword>
<dbReference type="InterPro" id="IPR039538">
    <property type="entry name" value="BetI_C"/>
</dbReference>
<comment type="caution">
    <text evidence="7">The sequence shown here is derived from an EMBL/GenBank/DDBJ whole genome shotgun (WGS) entry which is preliminary data.</text>
</comment>
<evidence type="ECO:0000313" key="7">
    <source>
        <dbReference type="EMBL" id="OZM74377.1"/>
    </source>
</evidence>
<gene>
    <name evidence="7" type="ORF">CFN78_04405</name>
</gene>
<keyword evidence="1" id="KW-0678">Repressor</keyword>
<dbReference type="RefSeq" id="WP_094861275.1">
    <property type="nucleotide sequence ID" value="NZ_NKYE01000002.1"/>
</dbReference>
<feature type="domain" description="HTH tetR-type" evidence="6">
    <location>
        <begin position="8"/>
        <end position="68"/>
    </location>
</feature>
<proteinExistence type="predicted"/>
<dbReference type="GO" id="GO:0003700">
    <property type="term" value="F:DNA-binding transcription factor activity"/>
    <property type="evidence" value="ECO:0007669"/>
    <property type="project" value="TreeGrafter"/>
</dbReference>
<organism evidence="7 8">
    <name type="scientific">Amycolatopsis antarctica</name>
    <dbReference type="NCBI Taxonomy" id="1854586"/>
    <lineage>
        <taxon>Bacteria</taxon>
        <taxon>Bacillati</taxon>
        <taxon>Actinomycetota</taxon>
        <taxon>Actinomycetes</taxon>
        <taxon>Pseudonocardiales</taxon>
        <taxon>Pseudonocardiaceae</taxon>
        <taxon>Amycolatopsis</taxon>
    </lineage>
</organism>
<evidence type="ECO:0000256" key="2">
    <source>
        <dbReference type="ARBA" id="ARBA00023015"/>
    </source>
</evidence>
<feature type="DNA-binding region" description="H-T-H motif" evidence="5">
    <location>
        <begin position="31"/>
        <end position="50"/>
    </location>
</feature>
<dbReference type="InterPro" id="IPR036271">
    <property type="entry name" value="Tet_transcr_reg_TetR-rel_C_sf"/>
</dbReference>
<evidence type="ECO:0000256" key="1">
    <source>
        <dbReference type="ARBA" id="ARBA00022491"/>
    </source>
</evidence>
<name>A0A263DA16_9PSEU</name>
<dbReference type="AlphaFoldDB" id="A0A263DA16"/>
<dbReference type="InParanoid" id="A0A263DA16"/>
<keyword evidence="4" id="KW-0804">Transcription</keyword>
<keyword evidence="8" id="KW-1185">Reference proteome</keyword>
<evidence type="ECO:0000256" key="5">
    <source>
        <dbReference type="PROSITE-ProRule" id="PRU00335"/>
    </source>
</evidence>
<dbReference type="Proteomes" id="UP000242444">
    <property type="component" value="Unassembled WGS sequence"/>
</dbReference>
<dbReference type="PROSITE" id="PS50977">
    <property type="entry name" value="HTH_TETR_2"/>
    <property type="match status" value="1"/>
</dbReference>
<reference evidence="7 8" key="1">
    <citation type="submission" date="2017-07" db="EMBL/GenBank/DDBJ databases">
        <title>Amycolatopsis antarcticus sp. nov., isolated from the surface of an Antarcticus brown macroalga.</title>
        <authorList>
            <person name="Wang J."/>
            <person name="Leiva S."/>
            <person name="Huang J."/>
            <person name="Huang Y."/>
        </authorList>
    </citation>
    <scope>NUCLEOTIDE SEQUENCE [LARGE SCALE GENOMIC DNA]</scope>
    <source>
        <strain evidence="7 8">AU-G6</strain>
    </source>
</reference>
<accession>A0A263DA16</accession>
<dbReference type="PANTHER" id="PTHR30055:SF234">
    <property type="entry name" value="HTH-TYPE TRANSCRIPTIONAL REGULATOR BETI"/>
    <property type="match status" value="1"/>
</dbReference>